<dbReference type="Proteomes" id="UP000178086">
    <property type="component" value="Unassembled WGS sequence"/>
</dbReference>
<dbReference type="AlphaFoldDB" id="A0A1F2US46"/>
<evidence type="ECO:0008006" key="3">
    <source>
        <dbReference type="Google" id="ProtNLM"/>
    </source>
</evidence>
<sequence length="229" mass="25655">MKRWCIIATLVIVLGVFFAIIVPTIVSYSIEKTVIDTIRRDYDLKDCAYVRVDHSYPALFRGKIERVYIECTKSEFNGIKAKSVVITVKDIEFDVKKTLQTRDAVIHDIGMAKASIVVSEAEINKFIARSHDDLKGWRLDLKPNEVVASAEIEMIGKLDVSFRPRLKGDRLVLEPTEAKFAATDSLGLSEAKNWIGAIGLDLPVSDLPFNMKITKVLVQDNQMLVNAGN</sequence>
<dbReference type="Pfam" id="PF11209">
    <property type="entry name" value="LmeA"/>
    <property type="match status" value="1"/>
</dbReference>
<dbReference type="InterPro" id="IPR021373">
    <property type="entry name" value="DUF2993"/>
</dbReference>
<gene>
    <name evidence="1" type="ORF">A2074_04845</name>
</gene>
<dbReference type="EMBL" id="MELI01000066">
    <property type="protein sequence ID" value="OFW33483.1"/>
    <property type="molecule type" value="Genomic_DNA"/>
</dbReference>
<accession>A0A1F2US46</accession>
<name>A0A1F2US46_9ACTN</name>
<comment type="caution">
    <text evidence="1">The sequence shown here is derived from an EMBL/GenBank/DDBJ whole genome shotgun (WGS) entry which is preliminary data.</text>
</comment>
<reference evidence="1 2" key="1">
    <citation type="journal article" date="2016" name="Nat. Commun.">
        <title>Thousands of microbial genomes shed light on interconnected biogeochemical processes in an aquifer system.</title>
        <authorList>
            <person name="Anantharaman K."/>
            <person name="Brown C.T."/>
            <person name="Hug L.A."/>
            <person name="Sharon I."/>
            <person name="Castelle C.J."/>
            <person name="Probst A.J."/>
            <person name="Thomas B.C."/>
            <person name="Singh A."/>
            <person name="Wilkins M.J."/>
            <person name="Karaoz U."/>
            <person name="Brodie E.L."/>
            <person name="Williams K.H."/>
            <person name="Hubbard S.S."/>
            <person name="Banfield J.F."/>
        </authorList>
    </citation>
    <scope>NUCLEOTIDE SEQUENCE [LARGE SCALE GENOMIC DNA]</scope>
</reference>
<protein>
    <recommendedName>
        <fullName evidence="3">DUF2993 domain-containing protein</fullName>
    </recommendedName>
</protein>
<proteinExistence type="predicted"/>
<evidence type="ECO:0000313" key="1">
    <source>
        <dbReference type="EMBL" id="OFW33483.1"/>
    </source>
</evidence>
<organism evidence="1 2">
    <name type="scientific">Candidatus Aquicultor primus</name>
    <dbReference type="NCBI Taxonomy" id="1797195"/>
    <lineage>
        <taxon>Bacteria</taxon>
        <taxon>Bacillati</taxon>
        <taxon>Actinomycetota</taxon>
        <taxon>Candidatus Aquicultoria</taxon>
        <taxon>Candidatus Aquicultorales</taxon>
        <taxon>Candidatus Aquicultoraceae</taxon>
        <taxon>Candidatus Aquicultor</taxon>
    </lineage>
</organism>
<evidence type="ECO:0000313" key="2">
    <source>
        <dbReference type="Proteomes" id="UP000178086"/>
    </source>
</evidence>